<dbReference type="InterPro" id="IPR013320">
    <property type="entry name" value="ConA-like_dom_sf"/>
</dbReference>
<accession>A0A921FP08</accession>
<dbReference type="EMBL" id="DYXC01000114">
    <property type="protein sequence ID" value="HJF15149.1"/>
    <property type="molecule type" value="Genomic_DNA"/>
</dbReference>
<evidence type="ECO:0000256" key="4">
    <source>
        <dbReference type="SAM" id="SignalP"/>
    </source>
</evidence>
<gene>
    <name evidence="6" type="ORF">K8V32_10160</name>
</gene>
<dbReference type="Pfam" id="PF13385">
    <property type="entry name" value="Laminin_G_3"/>
    <property type="match status" value="1"/>
</dbReference>
<reference evidence="6" key="1">
    <citation type="journal article" date="2021" name="PeerJ">
        <title>Extensive microbial diversity within the chicken gut microbiome revealed by metagenomics and culture.</title>
        <authorList>
            <person name="Gilroy R."/>
            <person name="Ravi A."/>
            <person name="Getino M."/>
            <person name="Pursley I."/>
            <person name="Horton D.L."/>
            <person name="Alikhan N.F."/>
            <person name="Baker D."/>
            <person name="Gharbi K."/>
            <person name="Hall N."/>
            <person name="Watson M."/>
            <person name="Adriaenssens E.M."/>
            <person name="Foster-Nyarko E."/>
            <person name="Jarju S."/>
            <person name="Secka A."/>
            <person name="Antonio M."/>
            <person name="Oren A."/>
            <person name="Chaudhuri R.R."/>
            <person name="La Ragione R."/>
            <person name="Hildebrand F."/>
            <person name="Pallen M.J."/>
        </authorList>
    </citation>
    <scope>NUCLEOTIDE SEQUENCE</scope>
    <source>
        <strain evidence="6">ChiHjej13B12-14962</strain>
    </source>
</reference>
<keyword evidence="1 4" id="KW-0732">Signal</keyword>
<comment type="caution">
    <text evidence="6">The sequence shown here is derived from an EMBL/GenBank/DDBJ whole genome shotgun (WGS) entry which is preliminary data.</text>
</comment>
<protein>
    <submittedName>
        <fullName evidence="6">LamG domain-containing protein</fullName>
    </submittedName>
</protein>
<feature type="non-terminal residue" evidence="6">
    <location>
        <position position="292"/>
    </location>
</feature>
<feature type="compositionally biased region" description="Polar residues" evidence="3">
    <location>
        <begin position="276"/>
        <end position="292"/>
    </location>
</feature>
<reference evidence="6" key="2">
    <citation type="submission" date="2021-09" db="EMBL/GenBank/DDBJ databases">
        <authorList>
            <person name="Gilroy R."/>
        </authorList>
    </citation>
    <scope>NUCLEOTIDE SEQUENCE</scope>
    <source>
        <strain evidence="6">ChiHjej13B12-14962</strain>
    </source>
</reference>
<evidence type="ECO:0000259" key="5">
    <source>
        <dbReference type="SMART" id="SM00560"/>
    </source>
</evidence>
<dbReference type="SUPFAM" id="SSF49899">
    <property type="entry name" value="Concanavalin A-like lectins/glucanases"/>
    <property type="match status" value="1"/>
</dbReference>
<feature type="domain" description="LamG-like jellyroll fold" evidence="5">
    <location>
        <begin position="122"/>
        <end position="256"/>
    </location>
</feature>
<proteinExistence type="predicted"/>
<keyword evidence="2" id="KW-1015">Disulfide bond</keyword>
<dbReference type="Gene3D" id="2.60.120.200">
    <property type="match status" value="1"/>
</dbReference>
<name>A0A921FP08_9MICC</name>
<dbReference type="RefSeq" id="WP_303906734.1">
    <property type="nucleotide sequence ID" value="NZ_DYXC01000114.1"/>
</dbReference>
<dbReference type="InterPro" id="IPR006558">
    <property type="entry name" value="LamG-like"/>
</dbReference>
<feature type="region of interest" description="Disordered" evidence="3">
    <location>
        <begin position="269"/>
        <end position="292"/>
    </location>
</feature>
<evidence type="ECO:0000256" key="3">
    <source>
        <dbReference type="SAM" id="MobiDB-lite"/>
    </source>
</evidence>
<dbReference type="AlphaFoldDB" id="A0A921FP08"/>
<organism evidence="6 7">
    <name type="scientific">Enteractinococcus helveticum</name>
    <dbReference type="NCBI Taxonomy" id="1837282"/>
    <lineage>
        <taxon>Bacteria</taxon>
        <taxon>Bacillati</taxon>
        <taxon>Actinomycetota</taxon>
        <taxon>Actinomycetes</taxon>
        <taxon>Micrococcales</taxon>
        <taxon>Micrococcaceae</taxon>
    </lineage>
</organism>
<evidence type="ECO:0000256" key="1">
    <source>
        <dbReference type="ARBA" id="ARBA00022729"/>
    </source>
</evidence>
<feature type="signal peptide" evidence="4">
    <location>
        <begin position="1"/>
        <end position="41"/>
    </location>
</feature>
<evidence type="ECO:0000313" key="7">
    <source>
        <dbReference type="Proteomes" id="UP000703315"/>
    </source>
</evidence>
<dbReference type="Proteomes" id="UP000703315">
    <property type="component" value="Unassembled WGS sequence"/>
</dbReference>
<dbReference type="SMART" id="SM00560">
    <property type="entry name" value="LamGL"/>
    <property type="match status" value="1"/>
</dbReference>
<evidence type="ECO:0000313" key="6">
    <source>
        <dbReference type="EMBL" id="HJF15149.1"/>
    </source>
</evidence>
<evidence type="ECO:0000256" key="2">
    <source>
        <dbReference type="ARBA" id="ARBA00023157"/>
    </source>
</evidence>
<sequence length="292" mass="30868">MPHRLTTSNGPTVLRRKLPLAVILPLTAGLLVTAPPPAAFAATDGSVVHATQITQDVPEADLLDVSFEDGSATDTAQGRSVEVFGEPKIADDPALNRVTADFDGDDAFSYPMTADDYDTMQDGFSVECGFMATAATTDEDTFCGNKEAGGWAMVVKDGRAAFMLHADGGYTFAWADIDLNRWYHAAGVYDGETVKFYLDGELAAEAVAGGPMTIPPNDTAHNMVIGADSGPNHRPGQHASVKVDDARLFSEVLDAQQVAALDQASFAGLRQDQPELVQSTPADGSELTQATE</sequence>
<feature type="chain" id="PRO_5036966648" evidence="4">
    <location>
        <begin position="42"/>
        <end position="292"/>
    </location>
</feature>